<dbReference type="Gene3D" id="1.25.40.20">
    <property type="entry name" value="Ankyrin repeat-containing domain"/>
    <property type="match status" value="4"/>
</dbReference>
<dbReference type="RefSeq" id="XP_070898415.1">
    <property type="nucleotide sequence ID" value="XM_071045845.1"/>
</dbReference>
<feature type="transmembrane region" description="Helical" evidence="8">
    <location>
        <begin position="815"/>
        <end position="836"/>
    </location>
</feature>
<evidence type="ECO:0000256" key="8">
    <source>
        <dbReference type="SAM" id="Phobius"/>
    </source>
</evidence>
<dbReference type="Proteomes" id="UP001610444">
    <property type="component" value="Unassembled WGS sequence"/>
</dbReference>
<evidence type="ECO:0000256" key="6">
    <source>
        <dbReference type="ARBA" id="ARBA00023136"/>
    </source>
</evidence>
<dbReference type="Pfam" id="PF12796">
    <property type="entry name" value="Ank_2"/>
    <property type="match status" value="4"/>
</dbReference>
<keyword evidence="3" id="KW-0677">Repeat</keyword>
<feature type="repeat" description="ANK" evidence="7">
    <location>
        <begin position="67"/>
        <end position="96"/>
    </location>
</feature>
<dbReference type="SMART" id="SM00248">
    <property type="entry name" value="ANK"/>
    <property type="match status" value="13"/>
</dbReference>
<dbReference type="SUPFAM" id="SSF144083">
    <property type="entry name" value="Magnesium transport protein CorA, transmembrane region"/>
    <property type="match status" value="1"/>
</dbReference>
<comment type="caution">
    <text evidence="9">The sequence shown here is derived from an EMBL/GenBank/DDBJ whole genome shotgun (WGS) entry which is preliminary data.</text>
</comment>
<dbReference type="PANTHER" id="PTHR24198:SF165">
    <property type="entry name" value="ANKYRIN REPEAT-CONTAINING PROTEIN-RELATED"/>
    <property type="match status" value="1"/>
</dbReference>
<evidence type="ECO:0000256" key="7">
    <source>
        <dbReference type="PROSITE-ProRule" id="PRU00023"/>
    </source>
</evidence>
<dbReference type="InterPro" id="IPR036770">
    <property type="entry name" value="Ankyrin_rpt-contain_sf"/>
</dbReference>
<dbReference type="PROSITE" id="PS50297">
    <property type="entry name" value="ANK_REP_REGION"/>
    <property type="match status" value="8"/>
</dbReference>
<reference evidence="9 10" key="1">
    <citation type="submission" date="2024-07" db="EMBL/GenBank/DDBJ databases">
        <title>Section-level genome sequencing and comparative genomics of Aspergillus sections Usti and Cavernicolus.</title>
        <authorList>
            <consortium name="Lawrence Berkeley National Laboratory"/>
            <person name="Nybo J.L."/>
            <person name="Vesth T.C."/>
            <person name="Theobald S."/>
            <person name="Frisvad J.C."/>
            <person name="Larsen T.O."/>
            <person name="Kjaerboelling I."/>
            <person name="Rothschild-Mancinelli K."/>
            <person name="Lyhne E.K."/>
            <person name="Kogle M.E."/>
            <person name="Barry K."/>
            <person name="Clum A."/>
            <person name="Na H."/>
            <person name="Ledsgaard L."/>
            <person name="Lin J."/>
            <person name="Lipzen A."/>
            <person name="Kuo A."/>
            <person name="Riley R."/>
            <person name="Mondo S."/>
            <person name="LaButti K."/>
            <person name="Haridas S."/>
            <person name="Pangalinan J."/>
            <person name="Salamov A.A."/>
            <person name="Simmons B.A."/>
            <person name="Magnuson J.K."/>
            <person name="Chen J."/>
            <person name="Drula E."/>
            <person name="Henrissat B."/>
            <person name="Wiebenga A."/>
            <person name="Lubbers R.J."/>
            <person name="Gomes A.C."/>
            <person name="Macurrencykelacurrency M.R."/>
            <person name="Stajich J."/>
            <person name="Grigoriev I.V."/>
            <person name="Mortensen U.H."/>
            <person name="De vries R.P."/>
            <person name="Baker S.E."/>
            <person name="Andersen M.R."/>
        </authorList>
    </citation>
    <scope>NUCLEOTIDE SEQUENCE [LARGE SCALE GENOMIC DNA]</scope>
    <source>
        <strain evidence="9 10">CBS 756.74</strain>
    </source>
</reference>
<feature type="repeat" description="ANK" evidence="7">
    <location>
        <begin position="31"/>
        <end position="63"/>
    </location>
</feature>
<keyword evidence="10" id="KW-1185">Reference proteome</keyword>
<feature type="repeat" description="ANK" evidence="7">
    <location>
        <begin position="296"/>
        <end position="328"/>
    </location>
</feature>
<dbReference type="InterPro" id="IPR002523">
    <property type="entry name" value="MgTranspt_CorA/ZnTranspt_ZntB"/>
</dbReference>
<feature type="repeat" description="ANK" evidence="7">
    <location>
        <begin position="197"/>
        <end position="229"/>
    </location>
</feature>
<feature type="repeat" description="ANK" evidence="7">
    <location>
        <begin position="263"/>
        <end position="295"/>
    </location>
</feature>
<feature type="repeat" description="ANK" evidence="7">
    <location>
        <begin position="230"/>
        <end position="262"/>
    </location>
</feature>
<dbReference type="PANTHER" id="PTHR24198">
    <property type="entry name" value="ANKYRIN REPEAT AND PROTEIN KINASE DOMAIN-CONTAINING PROTEIN"/>
    <property type="match status" value="1"/>
</dbReference>
<feature type="repeat" description="ANK" evidence="7">
    <location>
        <begin position="400"/>
        <end position="432"/>
    </location>
</feature>
<evidence type="ECO:0000256" key="2">
    <source>
        <dbReference type="ARBA" id="ARBA00022692"/>
    </source>
</evidence>
<dbReference type="Pfam" id="PF01544">
    <property type="entry name" value="CorA"/>
    <property type="match status" value="1"/>
</dbReference>
<evidence type="ECO:0000313" key="10">
    <source>
        <dbReference type="Proteomes" id="UP001610444"/>
    </source>
</evidence>
<evidence type="ECO:0000256" key="5">
    <source>
        <dbReference type="ARBA" id="ARBA00023043"/>
    </source>
</evidence>
<proteinExistence type="predicted"/>
<dbReference type="InterPro" id="IPR045863">
    <property type="entry name" value="CorA_TM1_TM2"/>
</dbReference>
<name>A0ABR4K8X0_9EURO</name>
<dbReference type="PROSITE" id="PS50088">
    <property type="entry name" value="ANK_REPEAT"/>
    <property type="match status" value="11"/>
</dbReference>
<accession>A0ABR4K8X0</accession>
<keyword evidence="4 8" id="KW-1133">Transmembrane helix</keyword>
<feature type="repeat" description="ANK" evidence="7">
    <location>
        <begin position="330"/>
        <end position="362"/>
    </location>
</feature>
<dbReference type="EMBL" id="JBFXLR010000025">
    <property type="protein sequence ID" value="KAL2848731.1"/>
    <property type="molecule type" value="Genomic_DNA"/>
</dbReference>
<dbReference type="SUPFAM" id="SSF48403">
    <property type="entry name" value="Ankyrin repeat"/>
    <property type="match status" value="1"/>
</dbReference>
<sequence length="886" mass="97645">MSLYNAARSGTLNNLQLLLSKDADVNAQGGEYGTPLQVAASTHNYEIVKLLLAHGADVNAHEGILGSALQVAAYNGNADIARLLLDNNANVNVQSNTRFGTALQAAAYEGREEVVSLLLSREADVNIQGGVHGSALQAAAYTDRRSIVKLLLANGADVNLQSGFLGNALQAAVYGKSLELVQLLLASDARVNAQGGEFGTPLQAAAYKGSLPIITLLLDHGSDVNLQGGKFGTALQAATYQGNTQIVELLLKHGASVNIQGGQYGNALQAAVCRGSPRLMSLLISKGADLNAQGGEHGSALQAAIYMKRRDAVKLLLERGARLDQPTNSNGSSLVHLAVTAQDLDVLKMLIDFGAAAHMAEVDAFGQTPIHLAAMTDDIHTVQLLSGSSVQIDINIGDIDGCTALHRAVENGAVRVAEWLLARGARTSIEDYTTATPFQRAAKMRNFNMMKLLFPHTTGGLVKASEWRACLPEGGSRNVILSRFESGLQSAEVMSAKELLAYLETKSLLEDDSLLKTSTSPDGVYWRWWRKMMEKSGSGLHSIFEGWSWKIQMSKIPAAVALRQPPPEDCFLECRVLLPAYRVLPPSTRLSPLAAQPIRHAMIWIMAKPNQQYPHSQHVLKSKVFFTTFERAEIPDSPIKLFLPCIRQLETEWNSICGAGERHLSHMRTMTFHSNGRNNNLVKIHLSDAEMWTRFNETHLAQMRYLRSLTDSYDRWPVLQEGAVSWLSWKRENLTSEIENAETRVRERIARLTKISQELIQLEFNLTSIAEAQKSTSANRSLKRLSWITFIFLPLMFISSLFGMNVDILESNPPWWLYIPLAGGTIVLTMTVWMIFKRDSQLEDRIERRFESLFTRQALADEESLPVRHDLDGIRIESADKGTKES</sequence>
<feature type="repeat" description="ANK" evidence="7">
    <location>
        <begin position="1"/>
        <end position="30"/>
    </location>
</feature>
<gene>
    <name evidence="9" type="ORF">BJX68DRAFT_267587</name>
</gene>
<evidence type="ECO:0000313" key="9">
    <source>
        <dbReference type="EMBL" id="KAL2848731.1"/>
    </source>
</evidence>
<dbReference type="GeneID" id="98161009"/>
<evidence type="ECO:0000256" key="1">
    <source>
        <dbReference type="ARBA" id="ARBA00004141"/>
    </source>
</evidence>
<organism evidence="9 10">
    <name type="scientific">Aspergillus pseudodeflectus</name>
    <dbReference type="NCBI Taxonomy" id="176178"/>
    <lineage>
        <taxon>Eukaryota</taxon>
        <taxon>Fungi</taxon>
        <taxon>Dikarya</taxon>
        <taxon>Ascomycota</taxon>
        <taxon>Pezizomycotina</taxon>
        <taxon>Eurotiomycetes</taxon>
        <taxon>Eurotiomycetidae</taxon>
        <taxon>Eurotiales</taxon>
        <taxon>Aspergillaceae</taxon>
        <taxon>Aspergillus</taxon>
        <taxon>Aspergillus subgen. Nidulantes</taxon>
    </lineage>
</organism>
<evidence type="ECO:0000256" key="3">
    <source>
        <dbReference type="ARBA" id="ARBA00022737"/>
    </source>
</evidence>
<feature type="transmembrane region" description="Helical" evidence="8">
    <location>
        <begin position="785"/>
        <end position="803"/>
    </location>
</feature>
<dbReference type="Gene3D" id="1.20.58.340">
    <property type="entry name" value="Magnesium transport protein CorA, transmembrane region"/>
    <property type="match status" value="1"/>
</dbReference>
<dbReference type="Pfam" id="PF13637">
    <property type="entry name" value="Ank_4"/>
    <property type="match status" value="1"/>
</dbReference>
<keyword evidence="5 7" id="KW-0040">ANK repeat</keyword>
<keyword evidence="2 8" id="KW-0812">Transmembrane</keyword>
<comment type="subcellular location">
    <subcellularLocation>
        <location evidence="1">Membrane</location>
        <topology evidence="1">Multi-pass membrane protein</topology>
    </subcellularLocation>
</comment>
<keyword evidence="6 8" id="KW-0472">Membrane</keyword>
<feature type="repeat" description="ANK" evidence="7">
    <location>
        <begin position="98"/>
        <end position="130"/>
    </location>
</feature>
<protein>
    <submittedName>
        <fullName evidence="9">Ankyrin repeat-containing domain protein</fullName>
    </submittedName>
</protein>
<evidence type="ECO:0000256" key="4">
    <source>
        <dbReference type="ARBA" id="ARBA00022989"/>
    </source>
</evidence>
<dbReference type="InterPro" id="IPR002110">
    <property type="entry name" value="Ankyrin_rpt"/>
</dbReference>
<dbReference type="SUPFAM" id="SSF140860">
    <property type="entry name" value="Pseudo ankyrin repeat-like"/>
    <property type="match status" value="1"/>
</dbReference>
<feature type="repeat" description="ANK" evidence="7">
    <location>
        <begin position="131"/>
        <end position="163"/>
    </location>
</feature>